<gene>
    <name evidence="1" type="ORF">AVEN_191312_1</name>
</gene>
<accession>A0A4Y2RQN5</accession>
<keyword evidence="2" id="KW-1185">Reference proteome</keyword>
<proteinExistence type="predicted"/>
<organism evidence="1 2">
    <name type="scientific">Araneus ventricosus</name>
    <name type="common">Orbweaver spider</name>
    <name type="synonym">Epeira ventricosa</name>
    <dbReference type="NCBI Taxonomy" id="182803"/>
    <lineage>
        <taxon>Eukaryota</taxon>
        <taxon>Metazoa</taxon>
        <taxon>Ecdysozoa</taxon>
        <taxon>Arthropoda</taxon>
        <taxon>Chelicerata</taxon>
        <taxon>Arachnida</taxon>
        <taxon>Araneae</taxon>
        <taxon>Araneomorphae</taxon>
        <taxon>Entelegynae</taxon>
        <taxon>Araneoidea</taxon>
        <taxon>Araneidae</taxon>
        <taxon>Araneus</taxon>
    </lineage>
</organism>
<name>A0A4Y2RQN5_ARAVE</name>
<protein>
    <submittedName>
        <fullName evidence="1">Uncharacterized protein</fullName>
    </submittedName>
</protein>
<comment type="caution">
    <text evidence="1">The sequence shown here is derived from an EMBL/GenBank/DDBJ whole genome shotgun (WGS) entry which is preliminary data.</text>
</comment>
<sequence>MLPCGAILSVGHFGFCISAPNLIFESLLHVFNVFTFLALSEYMCAHAKVKFAREIVVGVTIIQNKQFDAIDVTFELHKPNIYHRLVNLHACQCDIKLAIHENSNPFRLAQRPVCLPPI</sequence>
<dbReference type="AlphaFoldDB" id="A0A4Y2RQN5"/>
<evidence type="ECO:0000313" key="1">
    <source>
        <dbReference type="EMBL" id="GBN77971.1"/>
    </source>
</evidence>
<dbReference type="EMBL" id="BGPR01017998">
    <property type="protein sequence ID" value="GBN77971.1"/>
    <property type="molecule type" value="Genomic_DNA"/>
</dbReference>
<evidence type="ECO:0000313" key="2">
    <source>
        <dbReference type="Proteomes" id="UP000499080"/>
    </source>
</evidence>
<dbReference type="Proteomes" id="UP000499080">
    <property type="component" value="Unassembled WGS sequence"/>
</dbReference>
<reference evidence="1 2" key="1">
    <citation type="journal article" date="2019" name="Sci. Rep.">
        <title>Orb-weaving spider Araneus ventricosus genome elucidates the spidroin gene catalogue.</title>
        <authorList>
            <person name="Kono N."/>
            <person name="Nakamura H."/>
            <person name="Ohtoshi R."/>
            <person name="Moran D.A.P."/>
            <person name="Shinohara A."/>
            <person name="Yoshida Y."/>
            <person name="Fujiwara M."/>
            <person name="Mori M."/>
            <person name="Tomita M."/>
            <person name="Arakawa K."/>
        </authorList>
    </citation>
    <scope>NUCLEOTIDE SEQUENCE [LARGE SCALE GENOMIC DNA]</scope>
</reference>